<evidence type="ECO:0000313" key="2">
    <source>
        <dbReference type="EMBL" id="MBP2192840.1"/>
    </source>
</evidence>
<evidence type="ECO:0000313" key="3">
    <source>
        <dbReference type="Proteomes" id="UP001519325"/>
    </source>
</evidence>
<protein>
    <submittedName>
        <fullName evidence="2">Uncharacterized protein</fullName>
    </submittedName>
</protein>
<dbReference type="RefSeq" id="WP_209895971.1">
    <property type="nucleotide sequence ID" value="NZ_JAGGMR010000001.1"/>
</dbReference>
<evidence type="ECO:0000256" key="1">
    <source>
        <dbReference type="SAM" id="MobiDB-lite"/>
    </source>
</evidence>
<feature type="compositionally biased region" description="Acidic residues" evidence="1">
    <location>
        <begin position="37"/>
        <end position="49"/>
    </location>
</feature>
<reference evidence="2 3" key="1">
    <citation type="submission" date="2021-03" db="EMBL/GenBank/DDBJ databases">
        <title>Sequencing the genomes of 1000 actinobacteria strains.</title>
        <authorList>
            <person name="Klenk H.-P."/>
        </authorList>
    </citation>
    <scope>NUCLEOTIDE SEQUENCE [LARGE SCALE GENOMIC DNA]</scope>
    <source>
        <strain evidence="2 3">DSM 45516</strain>
    </source>
</reference>
<feature type="region of interest" description="Disordered" evidence="1">
    <location>
        <begin position="1"/>
        <end position="49"/>
    </location>
</feature>
<gene>
    <name evidence="2" type="ORF">BJ987_005741</name>
</gene>
<comment type="caution">
    <text evidence="2">The sequence shown here is derived from an EMBL/GenBank/DDBJ whole genome shotgun (WGS) entry which is preliminary data.</text>
</comment>
<organism evidence="2 3">
    <name type="scientific">Nocardia goodfellowii</name>
    <dbReference type="NCBI Taxonomy" id="882446"/>
    <lineage>
        <taxon>Bacteria</taxon>
        <taxon>Bacillati</taxon>
        <taxon>Actinomycetota</taxon>
        <taxon>Actinomycetes</taxon>
        <taxon>Mycobacteriales</taxon>
        <taxon>Nocardiaceae</taxon>
        <taxon>Nocardia</taxon>
    </lineage>
</organism>
<feature type="compositionally biased region" description="Basic and acidic residues" evidence="1">
    <location>
        <begin position="21"/>
        <end position="36"/>
    </location>
</feature>
<sequence length="49" mass="5389">MSGPEMDRATAESLQEDPDFAGEHESATHADEHPMSEELESDESTPDEL</sequence>
<dbReference type="Proteomes" id="UP001519325">
    <property type="component" value="Unassembled WGS sequence"/>
</dbReference>
<accession>A0ABS4QMB6</accession>
<feature type="compositionally biased region" description="Basic and acidic residues" evidence="1">
    <location>
        <begin position="1"/>
        <end position="10"/>
    </location>
</feature>
<dbReference type="EMBL" id="JAGGMR010000001">
    <property type="protein sequence ID" value="MBP2192840.1"/>
    <property type="molecule type" value="Genomic_DNA"/>
</dbReference>
<proteinExistence type="predicted"/>
<name>A0ABS4QMB6_9NOCA</name>
<keyword evidence="3" id="KW-1185">Reference proteome</keyword>